<dbReference type="Pfam" id="PF04082">
    <property type="entry name" value="Fungal_trans"/>
    <property type="match status" value="1"/>
</dbReference>
<dbReference type="CDD" id="cd12148">
    <property type="entry name" value="fungal_TF_MHR"/>
    <property type="match status" value="1"/>
</dbReference>
<dbReference type="CDD" id="cd00067">
    <property type="entry name" value="GAL4"/>
    <property type="match status" value="1"/>
</dbReference>
<dbReference type="SMART" id="SM00066">
    <property type="entry name" value="GAL4"/>
    <property type="match status" value="1"/>
</dbReference>
<organism evidence="5 6">
    <name type="scientific">Aureobasidium pullulans EXF-150</name>
    <dbReference type="NCBI Taxonomy" id="1043002"/>
    <lineage>
        <taxon>Eukaryota</taxon>
        <taxon>Fungi</taxon>
        <taxon>Dikarya</taxon>
        <taxon>Ascomycota</taxon>
        <taxon>Pezizomycotina</taxon>
        <taxon>Dothideomycetes</taxon>
        <taxon>Dothideomycetidae</taxon>
        <taxon>Dothideales</taxon>
        <taxon>Saccotheciaceae</taxon>
        <taxon>Aureobasidium</taxon>
    </lineage>
</organism>
<dbReference type="GO" id="GO:0003677">
    <property type="term" value="F:DNA binding"/>
    <property type="evidence" value="ECO:0007669"/>
    <property type="project" value="InterPro"/>
</dbReference>
<protein>
    <recommendedName>
        <fullName evidence="4">Zn(2)-C6 fungal-type domain-containing protein</fullName>
    </recommendedName>
</protein>
<evidence type="ECO:0000256" key="3">
    <source>
        <dbReference type="ARBA" id="ARBA00023242"/>
    </source>
</evidence>
<dbReference type="InterPro" id="IPR036864">
    <property type="entry name" value="Zn2-C6_fun-type_DNA-bd_sf"/>
</dbReference>
<evidence type="ECO:0000313" key="5">
    <source>
        <dbReference type="EMBL" id="KEQ80671.1"/>
    </source>
</evidence>
<dbReference type="Gene3D" id="4.10.240.10">
    <property type="entry name" value="Zn(2)-C6 fungal-type DNA-binding domain"/>
    <property type="match status" value="1"/>
</dbReference>
<keyword evidence="6" id="KW-1185">Reference proteome</keyword>
<dbReference type="PANTHER" id="PTHR31001:SF82">
    <property type="entry name" value="ZN(II)2CYS6 TRANSCRIPTION FACTOR (EUROFUNG)"/>
    <property type="match status" value="1"/>
</dbReference>
<dbReference type="GO" id="GO:0008270">
    <property type="term" value="F:zinc ion binding"/>
    <property type="evidence" value="ECO:0007669"/>
    <property type="project" value="InterPro"/>
</dbReference>
<keyword evidence="3" id="KW-0539">Nucleus</keyword>
<evidence type="ECO:0000313" key="6">
    <source>
        <dbReference type="Proteomes" id="UP000030706"/>
    </source>
</evidence>
<dbReference type="Proteomes" id="UP000030706">
    <property type="component" value="Unassembled WGS sequence"/>
</dbReference>
<comment type="subcellular location">
    <subcellularLocation>
        <location evidence="1">Nucleus</location>
    </subcellularLocation>
</comment>
<proteinExistence type="predicted"/>
<feature type="domain" description="Zn(2)-C6 fungal-type" evidence="4">
    <location>
        <begin position="14"/>
        <end position="46"/>
    </location>
</feature>
<dbReference type="SMART" id="SM00906">
    <property type="entry name" value="Fungal_trans"/>
    <property type="match status" value="1"/>
</dbReference>
<dbReference type="InterPro" id="IPR007219">
    <property type="entry name" value="XnlR_reg_dom"/>
</dbReference>
<dbReference type="GeneID" id="40743521"/>
<dbReference type="RefSeq" id="XP_029756858.1">
    <property type="nucleotide sequence ID" value="XM_029901215.1"/>
</dbReference>
<accession>A0A074Y1A8</accession>
<dbReference type="GO" id="GO:0006351">
    <property type="term" value="P:DNA-templated transcription"/>
    <property type="evidence" value="ECO:0007669"/>
    <property type="project" value="InterPro"/>
</dbReference>
<evidence type="ECO:0000256" key="1">
    <source>
        <dbReference type="ARBA" id="ARBA00004123"/>
    </source>
</evidence>
<evidence type="ECO:0000256" key="2">
    <source>
        <dbReference type="ARBA" id="ARBA00022723"/>
    </source>
</evidence>
<dbReference type="GO" id="GO:0000981">
    <property type="term" value="F:DNA-binding transcription factor activity, RNA polymerase II-specific"/>
    <property type="evidence" value="ECO:0007669"/>
    <property type="project" value="InterPro"/>
</dbReference>
<gene>
    <name evidence="5" type="ORF">M438DRAFT_281100</name>
</gene>
<dbReference type="HOGENOM" id="CLU_013296_2_0_1"/>
<dbReference type="InterPro" id="IPR050613">
    <property type="entry name" value="Sec_Metabolite_Reg"/>
</dbReference>
<dbReference type="AlphaFoldDB" id="A0A074Y1A8"/>
<dbReference type="SUPFAM" id="SSF57701">
    <property type="entry name" value="Zn2/Cys6 DNA-binding domain"/>
    <property type="match status" value="1"/>
</dbReference>
<dbReference type="PROSITE" id="PS00463">
    <property type="entry name" value="ZN2_CY6_FUNGAL_1"/>
    <property type="match status" value="1"/>
</dbReference>
<reference evidence="5 6" key="1">
    <citation type="journal article" date="2014" name="BMC Genomics">
        <title>Genome sequencing of four Aureobasidium pullulans varieties: biotechnological potential, stress tolerance, and description of new species.</title>
        <authorList>
            <person name="Gostin Ar C."/>
            <person name="Ohm R.A."/>
            <person name="Kogej T."/>
            <person name="Sonjak S."/>
            <person name="Turk M."/>
            <person name="Zajc J."/>
            <person name="Zalar P."/>
            <person name="Grube M."/>
            <person name="Sun H."/>
            <person name="Han J."/>
            <person name="Sharma A."/>
            <person name="Chiniquy J."/>
            <person name="Ngan C.Y."/>
            <person name="Lipzen A."/>
            <person name="Barry K."/>
            <person name="Grigoriev I.V."/>
            <person name="Gunde-Cimerman N."/>
        </authorList>
    </citation>
    <scope>NUCLEOTIDE SEQUENCE [LARGE SCALE GENOMIC DNA]</scope>
    <source>
        <strain evidence="5 6">EXF-150</strain>
    </source>
</reference>
<dbReference type="PROSITE" id="PS50048">
    <property type="entry name" value="ZN2_CY6_FUNGAL_2"/>
    <property type="match status" value="1"/>
</dbReference>
<evidence type="ECO:0000259" key="4">
    <source>
        <dbReference type="PROSITE" id="PS50048"/>
    </source>
</evidence>
<dbReference type="GO" id="GO:0005634">
    <property type="term" value="C:nucleus"/>
    <property type="evidence" value="ECO:0007669"/>
    <property type="project" value="UniProtKB-SubCell"/>
</dbReference>
<sequence length="731" mass="81450">MSASASRKNGKQASCEPCRRGKVRCDHHVPTCDRCRRRNMSSECYYHPAPLTRPSKRMRLSSLEDDAVDTAGTVGQAGSVAIIPPRDDTCVDAGGRQADLETRLHSVPDANATPPATLPLLSLQSLDDTSARFVPATAVYDDRGNETLEGDLLSIIQILELLEHSGIIRKLVLEYYRLGQIAVVPSQLVLPVLSDLEQLHENILHQRAMSDDAACRSTLRGVAQTILHATKSKSPITSATPLAEFRGFYSGPNLRVETIGLIFTMAARASRLGLTADTGDNHYFVQAMFQCSARCLHLARELATEMSDVMVWLSYENLRLTTSIQGYAGPNVWRRLGDLSTDIFALEIHREAIITKAPFFLAECRRRVFTAAFHWDKFLATLFGRPPRIPSYYADCRPPLELTDDQLCLTGLSEEERASYERYEGWSTGSSSCSTTWIRALYLLAKFKDETLLHHHKPVDDETRSKLESVRSYPLRSSELANRCKQTWDHLPSRVHYDSACWKSDLAPISCLRLAEVYLTYLQTLFHIYRLMEKPGGNYSSELVQTCSSIIETTLQIGGFHDQAVYHLHNSFRASIVLCYGLPSAITLMNALKTAKRTMHRTRFADLVRLVSIRRLSVFVTFLEGVYRPENANYALCIKASGLISSALDGIIEYLLLLAANDTILQPDPGLTGNFATGTQHPISSDGMAAMGNADNDSLGDLNLLDWDTTSFMDMNNWMESIDWTNASGGV</sequence>
<dbReference type="STRING" id="1043002.A0A074Y1A8"/>
<keyword evidence="2" id="KW-0479">Metal-binding</keyword>
<dbReference type="PANTHER" id="PTHR31001">
    <property type="entry name" value="UNCHARACTERIZED TRANSCRIPTIONAL REGULATORY PROTEIN"/>
    <property type="match status" value="1"/>
</dbReference>
<dbReference type="EMBL" id="KL584996">
    <property type="protein sequence ID" value="KEQ80671.1"/>
    <property type="molecule type" value="Genomic_DNA"/>
</dbReference>
<dbReference type="InterPro" id="IPR001138">
    <property type="entry name" value="Zn2Cys6_DnaBD"/>
</dbReference>
<name>A0A074Y1A8_AURPU</name>
<dbReference type="Pfam" id="PF00172">
    <property type="entry name" value="Zn_clus"/>
    <property type="match status" value="1"/>
</dbReference>
<dbReference type="OrthoDB" id="4898680at2759"/>